<reference evidence="1 2" key="1">
    <citation type="submission" date="2019-07" db="EMBL/GenBank/DDBJ databases">
        <title>Whole genome shotgun sequence of Nocardia ninae NBRC 108245.</title>
        <authorList>
            <person name="Hosoyama A."/>
            <person name="Uohara A."/>
            <person name="Ohji S."/>
            <person name="Ichikawa N."/>
        </authorList>
    </citation>
    <scope>NUCLEOTIDE SEQUENCE [LARGE SCALE GENOMIC DNA]</scope>
    <source>
        <strain evidence="1 2">NBRC 108245</strain>
    </source>
</reference>
<sequence>MASSALTAVRNNSRIPRSILRPVYHRVLNTYRKVPYAARTRTETAIVAHWRVIPWRTDA</sequence>
<dbReference type="Proteomes" id="UP000321424">
    <property type="component" value="Unassembled WGS sequence"/>
</dbReference>
<proteinExistence type="predicted"/>
<name>A0A511MF54_9NOCA</name>
<comment type="caution">
    <text evidence="1">The sequence shown here is derived from an EMBL/GenBank/DDBJ whole genome shotgun (WGS) entry which is preliminary data.</text>
</comment>
<protein>
    <submittedName>
        <fullName evidence="1">Uncharacterized protein</fullName>
    </submittedName>
</protein>
<dbReference type="AlphaFoldDB" id="A0A511MF54"/>
<keyword evidence="2" id="KW-1185">Reference proteome</keyword>
<organism evidence="1 2">
    <name type="scientific">Nocardia ninae NBRC 108245</name>
    <dbReference type="NCBI Taxonomy" id="1210091"/>
    <lineage>
        <taxon>Bacteria</taxon>
        <taxon>Bacillati</taxon>
        <taxon>Actinomycetota</taxon>
        <taxon>Actinomycetes</taxon>
        <taxon>Mycobacteriales</taxon>
        <taxon>Nocardiaceae</taxon>
        <taxon>Nocardia</taxon>
    </lineage>
</organism>
<accession>A0A511MF54</accession>
<dbReference type="EMBL" id="BJXA01000023">
    <property type="protein sequence ID" value="GEM39305.1"/>
    <property type="molecule type" value="Genomic_DNA"/>
</dbReference>
<evidence type="ECO:0000313" key="2">
    <source>
        <dbReference type="Proteomes" id="UP000321424"/>
    </source>
</evidence>
<evidence type="ECO:0000313" key="1">
    <source>
        <dbReference type="EMBL" id="GEM39305.1"/>
    </source>
</evidence>
<gene>
    <name evidence="1" type="ORF">NN4_38240</name>
</gene>